<accession>A0ABY7EU29</accession>
<keyword evidence="2" id="KW-0472">Membrane</keyword>
<dbReference type="PANTHER" id="PTHR11640">
    <property type="entry name" value="NEPHRIN"/>
    <property type="match status" value="1"/>
</dbReference>
<evidence type="ECO:0000259" key="6">
    <source>
        <dbReference type="SMART" id="SM00409"/>
    </source>
</evidence>
<dbReference type="Gene3D" id="2.60.40.10">
    <property type="entry name" value="Immunoglobulins"/>
    <property type="match status" value="2"/>
</dbReference>
<protein>
    <submittedName>
        <fullName evidence="7">CEAM1-like protein</fullName>
    </submittedName>
</protein>
<dbReference type="Proteomes" id="UP001164746">
    <property type="component" value="Chromosome 8"/>
</dbReference>
<dbReference type="InterPro" id="IPR036179">
    <property type="entry name" value="Ig-like_dom_sf"/>
</dbReference>
<name>A0ABY7EU29_MYAAR</name>
<evidence type="ECO:0000256" key="3">
    <source>
        <dbReference type="ARBA" id="ARBA00023157"/>
    </source>
</evidence>
<dbReference type="EMBL" id="CP111019">
    <property type="protein sequence ID" value="WAR12053.1"/>
    <property type="molecule type" value="Genomic_DNA"/>
</dbReference>
<dbReference type="SMART" id="SM00409">
    <property type="entry name" value="IG"/>
    <property type="match status" value="2"/>
</dbReference>
<evidence type="ECO:0000313" key="7">
    <source>
        <dbReference type="EMBL" id="WAR12053.1"/>
    </source>
</evidence>
<dbReference type="PANTHER" id="PTHR11640:SF31">
    <property type="entry name" value="IRREGULAR CHIASM C-ROUGHEST PROTEIN-RELATED"/>
    <property type="match status" value="1"/>
</dbReference>
<evidence type="ECO:0000256" key="1">
    <source>
        <dbReference type="ARBA" id="ARBA00004479"/>
    </source>
</evidence>
<keyword evidence="3" id="KW-1015">Disulfide bond</keyword>
<feature type="domain" description="Immunoglobulin" evidence="6">
    <location>
        <begin position="242"/>
        <end position="320"/>
    </location>
</feature>
<dbReference type="SUPFAM" id="SSF48726">
    <property type="entry name" value="Immunoglobulin"/>
    <property type="match status" value="1"/>
</dbReference>
<reference evidence="7" key="1">
    <citation type="submission" date="2022-11" db="EMBL/GenBank/DDBJ databases">
        <title>Centuries of genome instability and evolution in soft-shell clam transmissible cancer (bioRxiv).</title>
        <authorList>
            <person name="Hart S.F.M."/>
            <person name="Yonemitsu M.A."/>
            <person name="Giersch R.M."/>
            <person name="Beal B.F."/>
            <person name="Arriagada G."/>
            <person name="Davis B.W."/>
            <person name="Ostrander E.A."/>
            <person name="Goff S.P."/>
            <person name="Metzger M.J."/>
        </authorList>
    </citation>
    <scope>NUCLEOTIDE SEQUENCE</scope>
    <source>
        <strain evidence="7">MELC-2E11</strain>
        <tissue evidence="7">Siphon/mantle</tissue>
    </source>
</reference>
<keyword evidence="8" id="KW-1185">Reference proteome</keyword>
<keyword evidence="4" id="KW-0325">Glycoprotein</keyword>
<feature type="domain" description="Immunoglobulin" evidence="6">
    <location>
        <begin position="122"/>
        <end position="225"/>
    </location>
</feature>
<evidence type="ECO:0000256" key="5">
    <source>
        <dbReference type="ARBA" id="ARBA00023319"/>
    </source>
</evidence>
<organism evidence="7 8">
    <name type="scientific">Mya arenaria</name>
    <name type="common">Soft-shell clam</name>
    <dbReference type="NCBI Taxonomy" id="6604"/>
    <lineage>
        <taxon>Eukaryota</taxon>
        <taxon>Metazoa</taxon>
        <taxon>Spiralia</taxon>
        <taxon>Lophotrochozoa</taxon>
        <taxon>Mollusca</taxon>
        <taxon>Bivalvia</taxon>
        <taxon>Autobranchia</taxon>
        <taxon>Heteroconchia</taxon>
        <taxon>Euheterodonta</taxon>
        <taxon>Imparidentia</taxon>
        <taxon>Neoheterodontei</taxon>
        <taxon>Myida</taxon>
        <taxon>Myoidea</taxon>
        <taxon>Myidae</taxon>
        <taxon>Mya</taxon>
    </lineage>
</organism>
<dbReference type="InterPro" id="IPR051275">
    <property type="entry name" value="Cell_adhesion_signaling"/>
</dbReference>
<dbReference type="InterPro" id="IPR013783">
    <property type="entry name" value="Ig-like_fold"/>
</dbReference>
<sequence length="366" mass="41191">MDITYLLSVLFMVHTEIKPVEYQRRYYGGAGKQHVSADVHQQWLDKRSNSRLCNAFVKRFMLDNPTTTVTFHSIECSDDGTYTWDGSYYAIESGQTSIATRQAIVVKVYPIFGPEDSQLTYSPTANLTEGDKVKFTCSGDVGNNPVDILAWFYYRNGEVAPTDESSDAVLTAPQVTRVCSRSRSSTIELTLTRDMDNTVVRCTVQQDIRTAEGEGHIDTNALSVTCKFLLDKPVIRSLIRYPDMQLYPERLEELQLRCYAEGNPLPGHFWLFNNSTRAGYGSLVLNNLTTAQEGTYTCVAYNYIKGVINNVSASTYIAIQQQQYKKTELIASSEGSTAFTGIHNYENLICKELFRAGCHRLIGLRN</sequence>
<evidence type="ECO:0000256" key="4">
    <source>
        <dbReference type="ARBA" id="ARBA00023180"/>
    </source>
</evidence>
<keyword evidence="5" id="KW-0393">Immunoglobulin domain</keyword>
<evidence type="ECO:0000256" key="2">
    <source>
        <dbReference type="ARBA" id="ARBA00023136"/>
    </source>
</evidence>
<dbReference type="InterPro" id="IPR003599">
    <property type="entry name" value="Ig_sub"/>
</dbReference>
<comment type="subcellular location">
    <subcellularLocation>
        <location evidence="1">Membrane</location>
        <topology evidence="1">Single-pass type I membrane protein</topology>
    </subcellularLocation>
</comment>
<evidence type="ECO:0000313" key="8">
    <source>
        <dbReference type="Proteomes" id="UP001164746"/>
    </source>
</evidence>
<proteinExistence type="predicted"/>
<gene>
    <name evidence="7" type="ORF">MAR_026233</name>
</gene>
<dbReference type="Pfam" id="PF13927">
    <property type="entry name" value="Ig_3"/>
    <property type="match status" value="1"/>
</dbReference>